<dbReference type="Proteomes" id="UP000051096">
    <property type="component" value="Unassembled WGS sequence"/>
</dbReference>
<comment type="similarity">
    <text evidence="1 3">Belongs to the diaminopimelate epimerase family.</text>
</comment>
<dbReference type="Gene3D" id="3.10.310.10">
    <property type="entry name" value="Diaminopimelate Epimerase, Chain A, domain 1"/>
    <property type="match status" value="2"/>
</dbReference>
<keyword evidence="3" id="KW-0457">Lysine biosynthesis</keyword>
<dbReference type="InterPro" id="IPR001653">
    <property type="entry name" value="DAP_epimerase_DapF"/>
</dbReference>
<dbReference type="EC" id="5.1.1.7" evidence="3 4"/>
<comment type="subcellular location">
    <subcellularLocation>
        <location evidence="3">Cytoplasm</location>
    </subcellularLocation>
</comment>
<evidence type="ECO:0000256" key="2">
    <source>
        <dbReference type="ARBA" id="ARBA00023235"/>
    </source>
</evidence>
<comment type="function">
    <text evidence="3">Catalyzes the stereoinversion of LL-2,6-diaminopimelate (L,L-DAP) to meso-diaminopimelate (meso-DAP), a precursor of L-lysine and an essential component of the bacterial peptidoglycan.</text>
</comment>
<dbReference type="GO" id="GO:0008837">
    <property type="term" value="F:diaminopimelate epimerase activity"/>
    <property type="evidence" value="ECO:0007669"/>
    <property type="project" value="UniProtKB-UniRule"/>
</dbReference>
<feature type="site" description="Could be important to modulate the pK values of the two catalytic cysteine residues" evidence="3">
    <location>
        <position position="153"/>
    </location>
</feature>
<dbReference type="GO" id="GO:0009089">
    <property type="term" value="P:lysine biosynthetic process via diaminopimelate"/>
    <property type="evidence" value="ECO:0007669"/>
    <property type="project" value="UniProtKB-UniRule"/>
</dbReference>
<evidence type="ECO:0000256" key="4">
    <source>
        <dbReference type="NCBIfam" id="TIGR00652"/>
    </source>
</evidence>
<dbReference type="SUPFAM" id="SSF54506">
    <property type="entry name" value="Diaminopimelate epimerase-like"/>
    <property type="match status" value="2"/>
</dbReference>
<feature type="binding site" evidence="3">
    <location>
        <begin position="213"/>
        <end position="214"/>
    </location>
    <ligand>
        <name>substrate</name>
    </ligand>
</feature>
<evidence type="ECO:0000313" key="6">
    <source>
        <dbReference type="Proteomes" id="UP000051096"/>
    </source>
</evidence>
<feature type="binding site" evidence="3">
    <location>
        <position position="185"/>
    </location>
    <ligand>
        <name>substrate</name>
    </ligand>
</feature>
<organism evidence="5 6">
    <name type="scientific">candidate division WOR_3 bacterium SM23_60</name>
    <dbReference type="NCBI Taxonomy" id="1703780"/>
    <lineage>
        <taxon>Bacteria</taxon>
        <taxon>Bacteria division WOR-3</taxon>
    </lineage>
</organism>
<dbReference type="Pfam" id="PF01678">
    <property type="entry name" value="DAP_epimerase"/>
    <property type="match status" value="2"/>
</dbReference>
<dbReference type="EMBL" id="LJUO01000127">
    <property type="protein sequence ID" value="KPK69414.1"/>
    <property type="molecule type" value="Genomic_DNA"/>
</dbReference>
<comment type="pathway">
    <text evidence="3">Amino-acid biosynthesis; L-lysine biosynthesis via DAP pathway; DL-2,6-diaminopimelate from LL-2,6-diaminopimelate: step 1/1.</text>
</comment>
<dbReference type="GO" id="GO:0005829">
    <property type="term" value="C:cytosol"/>
    <property type="evidence" value="ECO:0007669"/>
    <property type="project" value="TreeGrafter"/>
</dbReference>
<feature type="active site" description="Proton acceptor" evidence="3">
    <location>
        <position position="212"/>
    </location>
</feature>
<dbReference type="PANTHER" id="PTHR31689">
    <property type="entry name" value="DIAMINOPIMELATE EPIMERASE, CHLOROPLASTIC"/>
    <property type="match status" value="1"/>
</dbReference>
<gene>
    <name evidence="3" type="primary">dapF</name>
    <name evidence="5" type="ORF">AMJ87_10530</name>
</gene>
<evidence type="ECO:0000256" key="3">
    <source>
        <dbReference type="HAMAP-Rule" id="MF_00197"/>
    </source>
</evidence>
<protein>
    <recommendedName>
        <fullName evidence="3 4">Diaminopimelate epimerase</fullName>
        <shortName evidence="3">DAP epimerase</shortName>
        <ecNumber evidence="3 4">5.1.1.7</ecNumber>
    </recommendedName>
    <alternativeName>
        <fullName evidence="3">PLP-independent amino acid racemase</fullName>
    </alternativeName>
</protein>
<feature type="binding site" evidence="3">
    <location>
        <position position="14"/>
    </location>
    <ligand>
        <name>substrate</name>
    </ligand>
</feature>
<reference evidence="5 6" key="1">
    <citation type="journal article" date="2015" name="Microbiome">
        <title>Genomic resolution of linkages in carbon, nitrogen, and sulfur cycling among widespread estuary sediment bacteria.</title>
        <authorList>
            <person name="Baker B.J."/>
            <person name="Lazar C.S."/>
            <person name="Teske A.P."/>
            <person name="Dick G.J."/>
        </authorList>
    </citation>
    <scope>NUCLEOTIDE SEQUENCE [LARGE SCALE GENOMIC DNA]</scope>
    <source>
        <strain evidence="5">SM23_60</strain>
    </source>
</reference>
<dbReference type="UniPathway" id="UPA00034">
    <property type="reaction ID" value="UER00025"/>
</dbReference>
<feature type="site" description="Could be important to modulate the pK values of the two catalytic cysteine residues" evidence="3">
    <location>
        <position position="202"/>
    </location>
</feature>
<keyword evidence="3" id="KW-0028">Amino-acid biosynthesis</keyword>
<name>A0A0S8G923_UNCW3</name>
<dbReference type="NCBIfam" id="TIGR00652">
    <property type="entry name" value="DapF"/>
    <property type="match status" value="1"/>
</dbReference>
<dbReference type="AlphaFoldDB" id="A0A0S8G923"/>
<feature type="active site" description="Proton donor" evidence="3">
    <location>
        <position position="80"/>
    </location>
</feature>
<dbReference type="PANTHER" id="PTHR31689:SF0">
    <property type="entry name" value="DIAMINOPIMELATE EPIMERASE"/>
    <property type="match status" value="1"/>
</dbReference>
<keyword evidence="2 3" id="KW-0413">Isomerase</keyword>
<feature type="binding site" evidence="3">
    <location>
        <begin position="202"/>
        <end position="203"/>
    </location>
    <ligand>
        <name>substrate</name>
    </ligand>
</feature>
<dbReference type="PATRIC" id="fig|1703780.3.peg.1363"/>
<dbReference type="HAMAP" id="MF_00197">
    <property type="entry name" value="DAP_epimerase"/>
    <property type="match status" value="1"/>
</dbReference>
<feature type="binding site" evidence="3">
    <location>
        <position position="71"/>
    </location>
    <ligand>
        <name>substrate</name>
    </ligand>
</feature>
<comment type="catalytic activity">
    <reaction evidence="3">
        <text>(2S,6S)-2,6-diaminopimelate = meso-2,6-diaminopimelate</text>
        <dbReference type="Rhea" id="RHEA:15393"/>
        <dbReference type="ChEBI" id="CHEBI:57609"/>
        <dbReference type="ChEBI" id="CHEBI:57791"/>
        <dbReference type="EC" id="5.1.1.7"/>
    </reaction>
</comment>
<comment type="caution">
    <text evidence="5">The sequence shown here is derived from an EMBL/GenBank/DDBJ whole genome shotgun (WGS) entry which is preliminary data.</text>
</comment>
<proteinExistence type="inferred from homology"/>
<comment type="subunit">
    <text evidence="3">Homodimer.</text>
</comment>
<evidence type="ECO:0000313" key="5">
    <source>
        <dbReference type="EMBL" id="KPK69414.1"/>
    </source>
</evidence>
<comment type="caution">
    <text evidence="3">Lacks conserved residue(s) required for the propagation of feature annotation.</text>
</comment>
<keyword evidence="3" id="KW-0963">Cytoplasm</keyword>
<accession>A0A0S8G923</accession>
<sequence>MKPIFFTKMEGSGNDVLIINNHSGVISEAVPGTDVPVFVRKLADRHLGAGSDGVIFVEQSKDYPFSMKYYNRDGTEAAMCLNGARCTVGYTYRLGLIKEKGKFLSGVGPLGFYYKNSTVSIEVQPPTDIKLNFSITAKRKKYQASFLNLGVPHCVIFVDSYDNLDVKEVGSIIRNHKDFKPDGTNVNFVRVEKDHMFVRTYERGVEDETMSCGSGVLASAYIATKLFLAESPVTCKTQGGDLFVNLKEKLYLEGPANYVYDGVYYYK</sequence>
<evidence type="ECO:0000256" key="1">
    <source>
        <dbReference type="ARBA" id="ARBA00010219"/>
    </source>
</evidence>